<dbReference type="AlphaFoldDB" id="A0ABD5Q2I4"/>
<protein>
    <submittedName>
        <fullName evidence="2">Uncharacterized protein</fullName>
    </submittedName>
</protein>
<keyword evidence="1" id="KW-0812">Transmembrane</keyword>
<dbReference type="RefSeq" id="WP_254269971.1">
    <property type="nucleotide sequence ID" value="NZ_CP100400.1"/>
</dbReference>
<feature type="transmembrane region" description="Helical" evidence="1">
    <location>
        <begin position="236"/>
        <end position="269"/>
    </location>
</feature>
<sequence>MSKRSLLKQMGLAGAGMSAVPALSGNAAAASDFNIDIESVWDSIVDLVLDQISVNPFSTSDVANPQKRKRKVKQQLEAQMRSDFNGTTNSDGLSTQVTPTDIPFDICYWTDFGADGSKICVDSATPSYGSPDCDTMALPNLHYMSFALTSFDLKWDHNWSASWSANVWVGSDPQDGCLYTGMEAVDGTQLNQCAKVICPDDIVEAGASVATIAQSAFETALSAIEEWANKQGLWDWLLYVAAALIAIAIVIAISTGVITFSLPAAAALGVL</sequence>
<proteinExistence type="predicted"/>
<evidence type="ECO:0000313" key="2">
    <source>
        <dbReference type="EMBL" id="MFC4824269.1"/>
    </source>
</evidence>
<keyword evidence="3" id="KW-1185">Reference proteome</keyword>
<evidence type="ECO:0000256" key="1">
    <source>
        <dbReference type="SAM" id="Phobius"/>
    </source>
</evidence>
<evidence type="ECO:0000313" key="3">
    <source>
        <dbReference type="Proteomes" id="UP001595945"/>
    </source>
</evidence>
<gene>
    <name evidence="2" type="ORF">ACFO9K_08335</name>
</gene>
<keyword evidence="1" id="KW-0472">Membrane</keyword>
<comment type="caution">
    <text evidence="2">The sequence shown here is derived from an EMBL/GenBank/DDBJ whole genome shotgun (WGS) entry which is preliminary data.</text>
</comment>
<dbReference type="Proteomes" id="UP001595945">
    <property type="component" value="Unassembled WGS sequence"/>
</dbReference>
<reference evidence="2 3" key="1">
    <citation type="journal article" date="2019" name="Int. J. Syst. Evol. Microbiol.">
        <title>The Global Catalogue of Microorganisms (GCM) 10K type strain sequencing project: providing services to taxonomists for standard genome sequencing and annotation.</title>
        <authorList>
            <consortium name="The Broad Institute Genomics Platform"/>
            <consortium name="The Broad Institute Genome Sequencing Center for Infectious Disease"/>
            <person name="Wu L."/>
            <person name="Ma J."/>
        </authorList>
    </citation>
    <scope>NUCLEOTIDE SEQUENCE [LARGE SCALE GENOMIC DNA]</scope>
    <source>
        <strain evidence="2 3">XZYJ18</strain>
    </source>
</reference>
<dbReference type="GeneID" id="73045048"/>
<keyword evidence="1" id="KW-1133">Transmembrane helix</keyword>
<dbReference type="EMBL" id="JBHSHT010000001">
    <property type="protein sequence ID" value="MFC4824269.1"/>
    <property type="molecule type" value="Genomic_DNA"/>
</dbReference>
<organism evidence="2 3">
    <name type="scientific">Halorussus aquaticus</name>
    <dbReference type="NCBI Taxonomy" id="2953748"/>
    <lineage>
        <taxon>Archaea</taxon>
        <taxon>Methanobacteriati</taxon>
        <taxon>Methanobacteriota</taxon>
        <taxon>Stenosarchaea group</taxon>
        <taxon>Halobacteria</taxon>
        <taxon>Halobacteriales</taxon>
        <taxon>Haladaptataceae</taxon>
        <taxon>Halorussus</taxon>
    </lineage>
</organism>
<name>A0ABD5Q2I4_9EURY</name>
<accession>A0ABD5Q2I4</accession>